<feature type="region of interest" description="Disordered" evidence="1">
    <location>
        <begin position="1"/>
        <end position="150"/>
    </location>
</feature>
<dbReference type="Proteomes" id="UP001303236">
    <property type="component" value="Chromosome"/>
</dbReference>
<gene>
    <name evidence="2" type="ORF">RI138_03465</name>
</gene>
<evidence type="ECO:0000256" key="1">
    <source>
        <dbReference type="SAM" id="MobiDB-lite"/>
    </source>
</evidence>
<keyword evidence="3" id="KW-1185">Reference proteome</keyword>
<name>A0ABY9VY44_9ACTN</name>
<accession>A0ABY9VY44</accession>
<protein>
    <submittedName>
        <fullName evidence="2">Uncharacterized protein</fullName>
    </submittedName>
</protein>
<reference evidence="2 3" key="1">
    <citation type="submission" date="2023-09" db="EMBL/GenBank/DDBJ databases">
        <title>Genome completion map analysis of the actinomycetes C11-1.</title>
        <authorList>
            <person name="Qin P."/>
            <person name="Guan P."/>
        </authorList>
    </citation>
    <scope>NUCLEOTIDE SEQUENCE [LARGE SCALE GENOMIC DNA]</scope>
    <source>
        <strain evidence="2 3">C11-1</strain>
    </source>
</reference>
<sequence>MTTLHSTAGTGRRRLAAPAAEESVPQPGAHAPQPGAATDRQPVPHPTPHSAPPPAPAPAPAPQPVARPVTGDRTYAGAPDRPLPRSTGTSGMSSPADPPIYSALLRHWESTGRTLPGRRDPEWNQAAAPPVRSDRPLRFSGSQDPRGGAR</sequence>
<organism evidence="2 3">
    <name type="scientific">Streptomyces durocortorensis</name>
    <dbReference type="NCBI Taxonomy" id="2811104"/>
    <lineage>
        <taxon>Bacteria</taxon>
        <taxon>Bacillati</taxon>
        <taxon>Actinomycetota</taxon>
        <taxon>Actinomycetes</taxon>
        <taxon>Kitasatosporales</taxon>
        <taxon>Streptomycetaceae</taxon>
        <taxon>Streptomyces</taxon>
    </lineage>
</organism>
<feature type="compositionally biased region" description="Pro residues" evidence="1">
    <location>
        <begin position="43"/>
        <end position="65"/>
    </location>
</feature>
<proteinExistence type="predicted"/>
<evidence type="ECO:0000313" key="2">
    <source>
        <dbReference type="EMBL" id="WNF25936.1"/>
    </source>
</evidence>
<dbReference type="EMBL" id="CP134500">
    <property type="protein sequence ID" value="WNF25936.1"/>
    <property type="molecule type" value="Genomic_DNA"/>
</dbReference>
<feature type="compositionally biased region" description="Low complexity" evidence="1">
    <location>
        <begin position="25"/>
        <end position="37"/>
    </location>
</feature>
<evidence type="ECO:0000313" key="3">
    <source>
        <dbReference type="Proteomes" id="UP001303236"/>
    </source>
</evidence>